<keyword evidence="4" id="KW-1185">Reference proteome</keyword>
<gene>
    <name evidence="3" type="ORF">Pr1d_42930</name>
</gene>
<name>A0A5B9QSS0_9BACT</name>
<sequence length="186" mass="20678">MTLSALDPIVQGTLAFRECTGTQYAPQKVRTRISETTEEHNMATAQLPTLAHGIDGRERSVQSEYREDLNFRLHVARVEESEPSPKDLPKTLRVPLSPLRTNGKTSQGVGHEKSETFVSTMFDNGHIENGLSQLPLAGHSLADLERETIQQTLKVNDGSRKQSAKILGISVRTLQRKLKEYSNDGN</sequence>
<dbReference type="Gene3D" id="1.10.10.60">
    <property type="entry name" value="Homeodomain-like"/>
    <property type="match status" value="1"/>
</dbReference>
<dbReference type="InterPro" id="IPR002197">
    <property type="entry name" value="HTH_Fis"/>
</dbReference>
<dbReference type="Pfam" id="PF02954">
    <property type="entry name" value="HTH_8"/>
    <property type="match status" value="1"/>
</dbReference>
<reference evidence="3 4" key="1">
    <citation type="submission" date="2019-08" db="EMBL/GenBank/DDBJ databases">
        <title>Deep-cultivation of Planctomycetes and their phenomic and genomic characterization uncovers novel biology.</title>
        <authorList>
            <person name="Wiegand S."/>
            <person name="Jogler M."/>
            <person name="Boedeker C."/>
            <person name="Pinto D."/>
            <person name="Vollmers J."/>
            <person name="Rivas-Marin E."/>
            <person name="Kohn T."/>
            <person name="Peeters S.H."/>
            <person name="Heuer A."/>
            <person name="Rast P."/>
            <person name="Oberbeckmann S."/>
            <person name="Bunk B."/>
            <person name="Jeske O."/>
            <person name="Meyerdierks A."/>
            <person name="Storesund J.E."/>
            <person name="Kallscheuer N."/>
            <person name="Luecker S."/>
            <person name="Lage O.M."/>
            <person name="Pohl T."/>
            <person name="Merkel B.J."/>
            <person name="Hornburger P."/>
            <person name="Mueller R.-W."/>
            <person name="Bruemmer F."/>
            <person name="Labrenz M."/>
            <person name="Spormann A.M."/>
            <person name="Op den Camp H."/>
            <person name="Overmann J."/>
            <person name="Amann R."/>
            <person name="Jetten M.S.M."/>
            <person name="Mascher T."/>
            <person name="Medema M.H."/>
            <person name="Devos D.P."/>
            <person name="Kaster A.-K."/>
            <person name="Ovreas L."/>
            <person name="Rohde M."/>
            <person name="Galperin M.Y."/>
            <person name="Jogler C."/>
        </authorList>
    </citation>
    <scope>NUCLEOTIDE SEQUENCE [LARGE SCALE GENOMIC DNA]</scope>
    <source>
        <strain evidence="3 4">Pr1d</strain>
    </source>
</reference>
<dbReference type="InterPro" id="IPR009057">
    <property type="entry name" value="Homeodomain-like_sf"/>
</dbReference>
<accession>A0A5B9QSS0</accession>
<feature type="compositionally biased region" description="Polar residues" evidence="1">
    <location>
        <begin position="99"/>
        <end position="108"/>
    </location>
</feature>
<dbReference type="EMBL" id="CP042913">
    <property type="protein sequence ID" value="QEG36953.1"/>
    <property type="molecule type" value="Genomic_DNA"/>
</dbReference>
<dbReference type="KEGG" id="bgok:Pr1d_42930"/>
<protein>
    <submittedName>
        <fullName evidence="3">Bacterial regulatory protein, Fis family</fullName>
    </submittedName>
</protein>
<proteinExistence type="predicted"/>
<dbReference type="SUPFAM" id="SSF46689">
    <property type="entry name" value="Homeodomain-like"/>
    <property type="match status" value="1"/>
</dbReference>
<feature type="compositionally biased region" description="Basic and acidic residues" evidence="1">
    <location>
        <begin position="81"/>
        <end position="90"/>
    </location>
</feature>
<evidence type="ECO:0000256" key="1">
    <source>
        <dbReference type="SAM" id="MobiDB-lite"/>
    </source>
</evidence>
<evidence type="ECO:0000259" key="2">
    <source>
        <dbReference type="Pfam" id="PF02954"/>
    </source>
</evidence>
<dbReference type="Proteomes" id="UP000323917">
    <property type="component" value="Chromosome"/>
</dbReference>
<feature type="region of interest" description="Disordered" evidence="1">
    <location>
        <begin position="81"/>
        <end position="113"/>
    </location>
</feature>
<evidence type="ECO:0000313" key="3">
    <source>
        <dbReference type="EMBL" id="QEG36953.1"/>
    </source>
</evidence>
<organism evidence="3 4">
    <name type="scientific">Bythopirellula goksoeyrii</name>
    <dbReference type="NCBI Taxonomy" id="1400387"/>
    <lineage>
        <taxon>Bacteria</taxon>
        <taxon>Pseudomonadati</taxon>
        <taxon>Planctomycetota</taxon>
        <taxon>Planctomycetia</taxon>
        <taxon>Pirellulales</taxon>
        <taxon>Lacipirellulaceae</taxon>
        <taxon>Bythopirellula</taxon>
    </lineage>
</organism>
<dbReference type="PRINTS" id="PR01590">
    <property type="entry name" value="HTHFIS"/>
</dbReference>
<feature type="domain" description="DNA binding HTH" evidence="2">
    <location>
        <begin position="140"/>
        <end position="181"/>
    </location>
</feature>
<dbReference type="AlphaFoldDB" id="A0A5B9QSS0"/>
<dbReference type="OrthoDB" id="5624883at2"/>
<evidence type="ECO:0000313" key="4">
    <source>
        <dbReference type="Proteomes" id="UP000323917"/>
    </source>
</evidence>
<dbReference type="GO" id="GO:0043565">
    <property type="term" value="F:sequence-specific DNA binding"/>
    <property type="evidence" value="ECO:0007669"/>
    <property type="project" value="InterPro"/>
</dbReference>